<evidence type="ECO:0000313" key="2">
    <source>
        <dbReference type="Proteomes" id="UP001499841"/>
    </source>
</evidence>
<sequence length="79" mass="8625">MWLKDMLPPPPAGTSWSLHRRGDSVQLRLHAKGILGHELARWGTETFSHLTPDPVTALTEVATQMAAEHRARSGSQSAA</sequence>
<evidence type="ECO:0000313" key="1">
    <source>
        <dbReference type="EMBL" id="GAA4288813.1"/>
    </source>
</evidence>
<comment type="caution">
    <text evidence="1">The sequence shown here is derived from an EMBL/GenBank/DDBJ whole genome shotgun (WGS) entry which is preliminary data.</text>
</comment>
<organism evidence="1 2">
    <name type="scientific">Georgenia daeguensis</name>
    <dbReference type="NCBI Taxonomy" id="908355"/>
    <lineage>
        <taxon>Bacteria</taxon>
        <taxon>Bacillati</taxon>
        <taxon>Actinomycetota</taxon>
        <taxon>Actinomycetes</taxon>
        <taxon>Micrococcales</taxon>
        <taxon>Bogoriellaceae</taxon>
        <taxon>Georgenia</taxon>
    </lineage>
</organism>
<protein>
    <recommendedName>
        <fullName evidence="3">WYL domain-containing protein</fullName>
    </recommendedName>
</protein>
<accession>A0ABP8EXW2</accession>
<proteinExistence type="predicted"/>
<dbReference type="EMBL" id="BAABBA010000018">
    <property type="protein sequence ID" value="GAA4288813.1"/>
    <property type="molecule type" value="Genomic_DNA"/>
</dbReference>
<name>A0ABP8EXW2_9MICO</name>
<dbReference type="RefSeq" id="WP_345043247.1">
    <property type="nucleotide sequence ID" value="NZ_BAABBA010000018.1"/>
</dbReference>
<dbReference type="Proteomes" id="UP001499841">
    <property type="component" value="Unassembled WGS sequence"/>
</dbReference>
<gene>
    <name evidence="1" type="ORF">GCM10022262_31730</name>
</gene>
<evidence type="ECO:0008006" key="3">
    <source>
        <dbReference type="Google" id="ProtNLM"/>
    </source>
</evidence>
<keyword evidence="2" id="KW-1185">Reference proteome</keyword>
<reference evidence="2" key="1">
    <citation type="journal article" date="2019" name="Int. J. Syst. Evol. Microbiol.">
        <title>The Global Catalogue of Microorganisms (GCM) 10K type strain sequencing project: providing services to taxonomists for standard genome sequencing and annotation.</title>
        <authorList>
            <consortium name="The Broad Institute Genomics Platform"/>
            <consortium name="The Broad Institute Genome Sequencing Center for Infectious Disease"/>
            <person name="Wu L."/>
            <person name="Ma J."/>
        </authorList>
    </citation>
    <scope>NUCLEOTIDE SEQUENCE [LARGE SCALE GENOMIC DNA]</scope>
    <source>
        <strain evidence="2">JCM 17459</strain>
    </source>
</reference>